<name>A0A096H037_COMTE</name>
<protein>
    <submittedName>
        <fullName evidence="1">Uncharacterized protein</fullName>
    </submittedName>
</protein>
<dbReference type="AlphaFoldDB" id="A0A096H037"/>
<dbReference type="EMBL" id="AWOR01000037">
    <property type="protein sequence ID" value="KGH30820.1"/>
    <property type="molecule type" value="Genomic_DNA"/>
</dbReference>
<gene>
    <name evidence="1" type="ORF">P353_08140</name>
</gene>
<reference evidence="1 2" key="1">
    <citation type="submission" date="2013-09" db="EMBL/GenBank/DDBJ databases">
        <title>High correlation between genotypes and phenotypes of environmental bacteria Comamonas testosteroni strains.</title>
        <authorList>
            <person name="Liu L."/>
            <person name="Zhu W."/>
            <person name="Xia X."/>
            <person name="Xu B."/>
            <person name="Luo M."/>
            <person name="Wang G."/>
        </authorList>
    </citation>
    <scope>NUCLEOTIDE SEQUENCE [LARGE SCALE GENOMIC DNA]</scope>
    <source>
        <strain evidence="1 2">JL40</strain>
    </source>
</reference>
<accession>A0A096H037</accession>
<evidence type="ECO:0000313" key="1">
    <source>
        <dbReference type="EMBL" id="KGH30820.1"/>
    </source>
</evidence>
<organism evidence="1 2">
    <name type="scientific">Comamonas testosteroni</name>
    <name type="common">Pseudomonas testosteroni</name>
    <dbReference type="NCBI Taxonomy" id="285"/>
    <lineage>
        <taxon>Bacteria</taxon>
        <taxon>Pseudomonadati</taxon>
        <taxon>Pseudomonadota</taxon>
        <taxon>Betaproteobacteria</taxon>
        <taxon>Burkholderiales</taxon>
        <taxon>Comamonadaceae</taxon>
        <taxon>Comamonas</taxon>
    </lineage>
</organism>
<evidence type="ECO:0000313" key="2">
    <source>
        <dbReference type="Proteomes" id="UP000029553"/>
    </source>
</evidence>
<sequence length="129" mass="14489">MQNQTTAELTALELALRQLNSSDLCSLVRNEQSATTLNQVFENQSDQLQQLELMNNKLTLALKRVTAVAISVMYSSKKDQVSREFSHDELLAVATTAEPMRQNGVAQEAVYRAAWSLVQEQQSTDYTLH</sequence>
<proteinExistence type="predicted"/>
<dbReference type="Proteomes" id="UP000029553">
    <property type="component" value="Unassembled WGS sequence"/>
</dbReference>
<dbReference type="RefSeq" id="WP_034367569.1">
    <property type="nucleotide sequence ID" value="NZ_AWOR01000037.1"/>
</dbReference>
<comment type="caution">
    <text evidence="1">The sequence shown here is derived from an EMBL/GenBank/DDBJ whole genome shotgun (WGS) entry which is preliminary data.</text>
</comment>